<dbReference type="EMBL" id="SNYJ01000022">
    <property type="protein sequence ID" value="TDQ35246.1"/>
    <property type="molecule type" value="Genomic_DNA"/>
</dbReference>
<sequence>MATNQSMKNQMANKQNNAKDAPQDPSKTIAAYMKKMGPKIESALPNHINADRMGRIALTTIQQNPALLECTIPSLLGATLQAAQLGLEPGLIGHCYFVPFNNKKKGPNGKDVWQKEVTFIIGYKGMIDLARRSGHIESIYAQAVYSNDEFEYEFGLDPKLVHKPSLSDRGDFFAVYGVAKYKDGGFHIEVLGKDEIEKIRKRSKGGEKGPWVTDYEEMAKKTVVRRMFKYLPISIEVQQGAAQDETIRKDVTEEARSINEDIFDMPTGDPPGEPEPEPEAEQPQEPEKDFSDDEIDDLFKSDKK</sequence>
<gene>
    <name evidence="2" type="ORF">EV213_12233</name>
</gene>
<dbReference type="NCBIfam" id="TIGR00616">
    <property type="entry name" value="rect"/>
    <property type="match status" value="1"/>
</dbReference>
<dbReference type="AlphaFoldDB" id="A0A4R6TVG5"/>
<accession>A0A4R6TVG5</accession>
<dbReference type="GO" id="GO:0006259">
    <property type="term" value="P:DNA metabolic process"/>
    <property type="evidence" value="ECO:0007669"/>
    <property type="project" value="InterPro"/>
</dbReference>
<evidence type="ECO:0000313" key="3">
    <source>
        <dbReference type="Proteomes" id="UP000295632"/>
    </source>
</evidence>
<keyword evidence="3" id="KW-1185">Reference proteome</keyword>
<organism evidence="2 3">
    <name type="scientific">Aureibacillus halotolerans</name>
    <dbReference type="NCBI Taxonomy" id="1508390"/>
    <lineage>
        <taxon>Bacteria</taxon>
        <taxon>Bacillati</taxon>
        <taxon>Bacillota</taxon>
        <taxon>Bacilli</taxon>
        <taxon>Bacillales</taxon>
        <taxon>Bacillaceae</taxon>
        <taxon>Aureibacillus</taxon>
    </lineage>
</organism>
<dbReference type="InterPro" id="IPR018330">
    <property type="entry name" value="RecT_fam"/>
</dbReference>
<dbReference type="OrthoDB" id="1045432at2"/>
<evidence type="ECO:0000256" key="1">
    <source>
        <dbReference type="SAM" id="MobiDB-lite"/>
    </source>
</evidence>
<dbReference type="Proteomes" id="UP000295632">
    <property type="component" value="Unassembled WGS sequence"/>
</dbReference>
<dbReference type="Pfam" id="PF03837">
    <property type="entry name" value="RecT"/>
    <property type="match status" value="1"/>
</dbReference>
<dbReference type="GO" id="GO:0003677">
    <property type="term" value="F:DNA binding"/>
    <property type="evidence" value="ECO:0007669"/>
    <property type="project" value="InterPro"/>
</dbReference>
<dbReference type="NCBIfam" id="NF007351">
    <property type="entry name" value="PRK09846.1"/>
    <property type="match status" value="1"/>
</dbReference>
<feature type="region of interest" description="Disordered" evidence="1">
    <location>
        <begin position="1"/>
        <end position="25"/>
    </location>
</feature>
<name>A0A4R6TVG5_9BACI</name>
<comment type="caution">
    <text evidence="2">The sequence shown here is derived from an EMBL/GenBank/DDBJ whole genome shotgun (WGS) entry which is preliminary data.</text>
</comment>
<protein>
    <submittedName>
        <fullName evidence="2">Recombination protein RecT</fullName>
    </submittedName>
</protein>
<dbReference type="InterPro" id="IPR004590">
    <property type="entry name" value="ssDNA_annealing_RecT"/>
</dbReference>
<feature type="region of interest" description="Disordered" evidence="1">
    <location>
        <begin position="241"/>
        <end position="304"/>
    </location>
</feature>
<feature type="compositionally biased region" description="Low complexity" evidence="1">
    <location>
        <begin position="1"/>
        <end position="19"/>
    </location>
</feature>
<evidence type="ECO:0000313" key="2">
    <source>
        <dbReference type="EMBL" id="TDQ35246.1"/>
    </source>
</evidence>
<proteinExistence type="predicted"/>
<feature type="compositionally biased region" description="Acidic residues" evidence="1">
    <location>
        <begin position="272"/>
        <end position="296"/>
    </location>
</feature>
<dbReference type="RefSeq" id="WP_133581957.1">
    <property type="nucleotide sequence ID" value="NZ_SNYJ01000022.1"/>
</dbReference>
<reference evidence="2 3" key="1">
    <citation type="submission" date="2019-03" db="EMBL/GenBank/DDBJ databases">
        <title>Genomic Encyclopedia of Type Strains, Phase IV (KMG-IV): sequencing the most valuable type-strain genomes for metagenomic binning, comparative biology and taxonomic classification.</title>
        <authorList>
            <person name="Goeker M."/>
        </authorList>
    </citation>
    <scope>NUCLEOTIDE SEQUENCE [LARGE SCALE GENOMIC DNA]</scope>
    <source>
        <strain evidence="2 3">DSM 28697</strain>
    </source>
</reference>
<feature type="compositionally biased region" description="Basic and acidic residues" evidence="1">
    <location>
        <begin position="245"/>
        <end position="259"/>
    </location>
</feature>